<feature type="compositionally biased region" description="Low complexity" evidence="1">
    <location>
        <begin position="218"/>
        <end position="243"/>
    </location>
</feature>
<accession>A0A9P4IKY0</accession>
<proteinExistence type="predicted"/>
<name>A0A9P4IKY0_9PEZI</name>
<dbReference type="Proteomes" id="UP000799772">
    <property type="component" value="Unassembled WGS sequence"/>
</dbReference>
<feature type="region of interest" description="Disordered" evidence="1">
    <location>
        <begin position="216"/>
        <end position="250"/>
    </location>
</feature>
<feature type="region of interest" description="Disordered" evidence="1">
    <location>
        <begin position="307"/>
        <end position="422"/>
    </location>
</feature>
<evidence type="ECO:0000256" key="1">
    <source>
        <dbReference type="SAM" id="MobiDB-lite"/>
    </source>
</evidence>
<evidence type="ECO:0000313" key="2">
    <source>
        <dbReference type="EMBL" id="KAF2101602.1"/>
    </source>
</evidence>
<keyword evidence="3" id="KW-1185">Reference proteome</keyword>
<reference evidence="2" key="1">
    <citation type="journal article" date="2020" name="Stud. Mycol.">
        <title>101 Dothideomycetes genomes: a test case for predicting lifestyles and emergence of pathogens.</title>
        <authorList>
            <person name="Haridas S."/>
            <person name="Albert R."/>
            <person name="Binder M."/>
            <person name="Bloem J."/>
            <person name="Labutti K."/>
            <person name="Salamov A."/>
            <person name="Andreopoulos B."/>
            <person name="Baker S."/>
            <person name="Barry K."/>
            <person name="Bills G."/>
            <person name="Bluhm B."/>
            <person name="Cannon C."/>
            <person name="Castanera R."/>
            <person name="Culley D."/>
            <person name="Daum C."/>
            <person name="Ezra D."/>
            <person name="Gonzalez J."/>
            <person name="Henrissat B."/>
            <person name="Kuo A."/>
            <person name="Liang C."/>
            <person name="Lipzen A."/>
            <person name="Lutzoni F."/>
            <person name="Magnuson J."/>
            <person name="Mondo S."/>
            <person name="Nolan M."/>
            <person name="Ohm R."/>
            <person name="Pangilinan J."/>
            <person name="Park H.-J."/>
            <person name="Ramirez L."/>
            <person name="Alfaro M."/>
            <person name="Sun H."/>
            <person name="Tritt A."/>
            <person name="Yoshinaga Y."/>
            <person name="Zwiers L.-H."/>
            <person name="Turgeon B."/>
            <person name="Goodwin S."/>
            <person name="Spatafora J."/>
            <person name="Crous P."/>
            <person name="Grigoriev I."/>
        </authorList>
    </citation>
    <scope>NUCLEOTIDE SEQUENCE</scope>
    <source>
        <strain evidence="2">CBS 133067</strain>
    </source>
</reference>
<organism evidence="2 3">
    <name type="scientific">Rhizodiscina lignyota</name>
    <dbReference type="NCBI Taxonomy" id="1504668"/>
    <lineage>
        <taxon>Eukaryota</taxon>
        <taxon>Fungi</taxon>
        <taxon>Dikarya</taxon>
        <taxon>Ascomycota</taxon>
        <taxon>Pezizomycotina</taxon>
        <taxon>Dothideomycetes</taxon>
        <taxon>Pleosporomycetidae</taxon>
        <taxon>Aulographales</taxon>
        <taxon>Rhizodiscinaceae</taxon>
        <taxon>Rhizodiscina</taxon>
    </lineage>
</organism>
<protein>
    <submittedName>
        <fullName evidence="2">Uncharacterized protein</fullName>
    </submittedName>
</protein>
<evidence type="ECO:0000313" key="3">
    <source>
        <dbReference type="Proteomes" id="UP000799772"/>
    </source>
</evidence>
<feature type="compositionally biased region" description="Low complexity" evidence="1">
    <location>
        <begin position="309"/>
        <end position="318"/>
    </location>
</feature>
<sequence>MKKARIANLAISAIPFRSSNLAIPVSPFSPQLPITPPPVPISLKAANISASVSWSSRTNIAPTVSPPKSPLNWVWQCHVCHIRYPLGVTRRCLEDGHHFCAGTTVVKTKRGRNGERTRVVRRHKACSSEFDYQGWKAWGDWRRNEEEVRKFVRDMIAKEEEEDGNSANTLGLGMQWRVERRLSDEQQQTAAGAQKKDCWHRCDYPSECRWGAQFRQQKTPTAPATPALKPTTSSPSEFSEPVTPLSPPQEEPIMETAMPATTFDTILENIDLSPTQNKSADQSGSEPSPPQKEAFWGALLASATRRKSVGSSKTVVSSPLTLAPVLEQDESDSSSSDGGPPSPPTRAKLAKDMDGDIEMTDRLSMGSNYVAASDSHSKMKSPEPTLQMPNLATGFNFGFESASKAEGQGNSERKGKEKEKKKKGYIGYVETLRKINRGY</sequence>
<dbReference type="OrthoDB" id="5396104at2759"/>
<dbReference type="AlphaFoldDB" id="A0A9P4IKY0"/>
<comment type="caution">
    <text evidence="2">The sequence shown here is derived from an EMBL/GenBank/DDBJ whole genome shotgun (WGS) entry which is preliminary data.</text>
</comment>
<gene>
    <name evidence="2" type="ORF">NA57DRAFT_53557</name>
</gene>
<dbReference type="EMBL" id="ML978123">
    <property type="protein sequence ID" value="KAF2101602.1"/>
    <property type="molecule type" value="Genomic_DNA"/>
</dbReference>